<sequence>MTELSVGSIVPLRATGSLHPLHCVHPVSGSPYCYVGLTHQLAPERPVFGFEAPGFDGVSEPATSIGQLAELHTAALRAARPHGPYQLLGWSLGGVVAYEMARLLAAAGEEVPLLVIVDAALPGTQSVPPEDQLARYFLYDFLGVTSDRAPGIDKALQDLPPHARPAEVFAAVERAGAVPEEFDAEFLLERYALFRTHVVALRRHSVTSVHEGPAILIKAAQSVENLLDWRPHLSRLTEHTVPGDHHSVWQEPGLTAIGAIVDQALREATPA</sequence>
<evidence type="ECO:0000313" key="2">
    <source>
        <dbReference type="EMBL" id="MEU3779649.1"/>
    </source>
</evidence>
<dbReference type="Proteomes" id="UP001550739">
    <property type="component" value="Unassembled WGS sequence"/>
</dbReference>
<comment type="caution">
    <text evidence="2">The sequence shown here is derived from an EMBL/GenBank/DDBJ whole genome shotgun (WGS) entry which is preliminary data.</text>
</comment>
<feature type="domain" description="Thioesterase TesA-like" evidence="1">
    <location>
        <begin position="22"/>
        <end position="265"/>
    </location>
</feature>
<dbReference type="Pfam" id="PF00975">
    <property type="entry name" value="Thioesterase"/>
    <property type="match status" value="1"/>
</dbReference>
<dbReference type="SUPFAM" id="SSF53474">
    <property type="entry name" value="alpha/beta-Hydrolases"/>
    <property type="match status" value="1"/>
</dbReference>
<accession>A0ABV2ZAU2</accession>
<dbReference type="InterPro" id="IPR029058">
    <property type="entry name" value="AB_hydrolase_fold"/>
</dbReference>
<dbReference type="RefSeq" id="WP_334579787.1">
    <property type="nucleotide sequence ID" value="NZ_JBEZVE010000002.1"/>
</dbReference>
<dbReference type="InterPro" id="IPR001031">
    <property type="entry name" value="Thioesterase"/>
</dbReference>
<evidence type="ECO:0000259" key="1">
    <source>
        <dbReference type="SMART" id="SM00824"/>
    </source>
</evidence>
<name>A0ABV2ZAU2_9ACTN</name>
<gene>
    <name evidence="2" type="ORF">AB0E89_03480</name>
</gene>
<dbReference type="EMBL" id="JBEZVE010000002">
    <property type="protein sequence ID" value="MEU3779649.1"/>
    <property type="molecule type" value="Genomic_DNA"/>
</dbReference>
<dbReference type="InterPro" id="IPR020802">
    <property type="entry name" value="TesA-like"/>
</dbReference>
<evidence type="ECO:0000313" key="3">
    <source>
        <dbReference type="Proteomes" id="UP001550739"/>
    </source>
</evidence>
<proteinExistence type="predicted"/>
<dbReference type="SMART" id="SM00824">
    <property type="entry name" value="PKS_TE"/>
    <property type="match status" value="1"/>
</dbReference>
<dbReference type="Gene3D" id="3.40.50.1820">
    <property type="entry name" value="alpha/beta hydrolase"/>
    <property type="match status" value="1"/>
</dbReference>
<protein>
    <submittedName>
        <fullName evidence="2">Alpha/beta fold hydrolase</fullName>
    </submittedName>
</protein>
<organism evidence="2 3">
    <name type="scientific">Streptomyces sp. 900129855</name>
    <dbReference type="NCBI Taxonomy" id="3155129"/>
    <lineage>
        <taxon>Bacteria</taxon>
        <taxon>Bacillati</taxon>
        <taxon>Actinomycetota</taxon>
        <taxon>Actinomycetes</taxon>
        <taxon>Kitasatosporales</taxon>
        <taxon>Streptomycetaceae</taxon>
        <taxon>Streptomyces</taxon>
    </lineage>
</organism>
<keyword evidence="2" id="KW-0378">Hydrolase</keyword>
<reference evidence="2 3" key="1">
    <citation type="submission" date="2024-06" db="EMBL/GenBank/DDBJ databases">
        <title>The Natural Products Discovery Center: Release of the First 8490 Sequenced Strains for Exploring Actinobacteria Biosynthetic Diversity.</title>
        <authorList>
            <person name="Kalkreuter E."/>
            <person name="Kautsar S.A."/>
            <person name="Yang D."/>
            <person name="Bader C.D."/>
            <person name="Teijaro C.N."/>
            <person name="Fluegel L."/>
            <person name="Davis C.M."/>
            <person name="Simpson J.R."/>
            <person name="Lauterbach L."/>
            <person name="Steele A.D."/>
            <person name="Gui C."/>
            <person name="Meng S."/>
            <person name="Li G."/>
            <person name="Viehrig K."/>
            <person name="Ye F."/>
            <person name="Su P."/>
            <person name="Kiefer A.F."/>
            <person name="Nichols A."/>
            <person name="Cepeda A.J."/>
            <person name="Yan W."/>
            <person name="Fan B."/>
            <person name="Jiang Y."/>
            <person name="Adhikari A."/>
            <person name="Zheng C.-J."/>
            <person name="Schuster L."/>
            <person name="Cowan T.M."/>
            <person name="Smanski M.J."/>
            <person name="Chevrette M.G."/>
            <person name="De Carvalho L.P.S."/>
            <person name="Shen B."/>
        </authorList>
    </citation>
    <scope>NUCLEOTIDE SEQUENCE [LARGE SCALE GENOMIC DNA]</scope>
    <source>
        <strain evidence="2 3">NPDC033843</strain>
    </source>
</reference>
<keyword evidence="3" id="KW-1185">Reference proteome</keyword>
<dbReference type="GO" id="GO:0016787">
    <property type="term" value="F:hydrolase activity"/>
    <property type="evidence" value="ECO:0007669"/>
    <property type="project" value="UniProtKB-KW"/>
</dbReference>